<evidence type="ECO:0000313" key="1">
    <source>
        <dbReference type="Ensembl" id="ENSSSCP00035027515.1"/>
    </source>
</evidence>
<dbReference type="AlphaFoldDB" id="A0A8D1AAI7"/>
<evidence type="ECO:0000313" key="2">
    <source>
        <dbReference type="Proteomes" id="UP000694720"/>
    </source>
</evidence>
<dbReference type="PANTHER" id="PTHR19446">
    <property type="entry name" value="REVERSE TRANSCRIPTASES"/>
    <property type="match status" value="1"/>
</dbReference>
<protein>
    <submittedName>
        <fullName evidence="1">Uncharacterized protein</fullName>
    </submittedName>
</protein>
<reference evidence="1" key="1">
    <citation type="submission" date="2025-08" db="UniProtKB">
        <authorList>
            <consortium name="Ensembl"/>
        </authorList>
    </citation>
    <scope>IDENTIFICATION</scope>
</reference>
<proteinExistence type="predicted"/>
<organism evidence="1 2">
    <name type="scientific">Sus scrofa</name>
    <name type="common">Pig</name>
    <dbReference type="NCBI Taxonomy" id="9823"/>
    <lineage>
        <taxon>Eukaryota</taxon>
        <taxon>Metazoa</taxon>
        <taxon>Chordata</taxon>
        <taxon>Craniata</taxon>
        <taxon>Vertebrata</taxon>
        <taxon>Euteleostomi</taxon>
        <taxon>Mammalia</taxon>
        <taxon>Eutheria</taxon>
        <taxon>Laurasiatheria</taxon>
        <taxon>Artiodactyla</taxon>
        <taxon>Suina</taxon>
        <taxon>Suidae</taxon>
        <taxon>Sus</taxon>
    </lineage>
</organism>
<dbReference type="Proteomes" id="UP000694720">
    <property type="component" value="Unplaced"/>
</dbReference>
<sequence length="174" mass="20738">MTFFTELEQTTQKFIRNHKRPRIAKAILRNKNQAGGITLPDFGQYYKATVIETVWYWYQDRHTDQWDRIENPDIDPDTCGQLICYKGGKNIKSEKDRLFSKWCWQHWTAACESMKLEHIITPCTKINSKWLKDLNIRQDTLKFLEENIAKHSLISTVQMFSQVSLPRQQKQKQK</sequence>
<name>A0A8D1AAI7_PIG</name>
<accession>A0A8D1AAI7</accession>
<dbReference type="Ensembl" id="ENSSSCT00035067901.1">
    <property type="protein sequence ID" value="ENSSSCP00035027515.1"/>
    <property type="gene ID" value="ENSSSCG00035050974.1"/>
</dbReference>